<gene>
    <name evidence="2" type="ORF">ACFPN5_08045</name>
</gene>
<organism evidence="2 3">
    <name type="scientific">Massilia niabensis</name>
    <dbReference type="NCBI Taxonomy" id="544910"/>
    <lineage>
        <taxon>Bacteria</taxon>
        <taxon>Pseudomonadati</taxon>
        <taxon>Pseudomonadota</taxon>
        <taxon>Betaproteobacteria</taxon>
        <taxon>Burkholderiales</taxon>
        <taxon>Oxalobacteraceae</taxon>
        <taxon>Telluria group</taxon>
        <taxon>Massilia</taxon>
    </lineage>
</organism>
<feature type="chain" id="PRO_5045496338" evidence="1">
    <location>
        <begin position="25"/>
        <end position="163"/>
    </location>
</feature>
<feature type="signal peptide" evidence="1">
    <location>
        <begin position="1"/>
        <end position="24"/>
    </location>
</feature>
<evidence type="ECO:0000313" key="3">
    <source>
        <dbReference type="Proteomes" id="UP001596050"/>
    </source>
</evidence>
<protein>
    <submittedName>
        <fullName evidence="2">TonB C-terminal domain-containing protein</fullName>
    </submittedName>
</protein>
<dbReference type="Gene3D" id="3.30.1150.10">
    <property type="match status" value="1"/>
</dbReference>
<evidence type="ECO:0000313" key="2">
    <source>
        <dbReference type="EMBL" id="MFC5459759.1"/>
    </source>
</evidence>
<proteinExistence type="predicted"/>
<dbReference type="Proteomes" id="UP001596050">
    <property type="component" value="Unassembled WGS sequence"/>
</dbReference>
<dbReference type="Pfam" id="PF13103">
    <property type="entry name" value="TonB_2"/>
    <property type="match status" value="1"/>
</dbReference>
<sequence length="163" mass="17414">MTTIIRTRAAFLLLLAALGGCSTVQPVASTAKSFVTAIVSGGRTAAPVAPPSITLDAYKTEVAQHVMRHNSEQAFSGRLPPMLPAIVVVNITVDEDGQLQDVAVQRSRDPDASAVALASMRRSGPLPKPASLLATNMRSFTFSETFLFGERYRFQLRSLAGPQ</sequence>
<keyword evidence="3" id="KW-1185">Reference proteome</keyword>
<name>A0ABW0L222_9BURK</name>
<keyword evidence="1" id="KW-0732">Signal</keyword>
<dbReference type="EMBL" id="JBHSMU010000008">
    <property type="protein sequence ID" value="MFC5459759.1"/>
    <property type="molecule type" value="Genomic_DNA"/>
</dbReference>
<dbReference type="SUPFAM" id="SSF74653">
    <property type="entry name" value="TolA/TonB C-terminal domain"/>
    <property type="match status" value="1"/>
</dbReference>
<dbReference type="PROSITE" id="PS51257">
    <property type="entry name" value="PROKAR_LIPOPROTEIN"/>
    <property type="match status" value="1"/>
</dbReference>
<reference evidence="3" key="1">
    <citation type="journal article" date="2019" name="Int. J. Syst. Evol. Microbiol.">
        <title>The Global Catalogue of Microorganisms (GCM) 10K type strain sequencing project: providing services to taxonomists for standard genome sequencing and annotation.</title>
        <authorList>
            <consortium name="The Broad Institute Genomics Platform"/>
            <consortium name="The Broad Institute Genome Sequencing Center for Infectious Disease"/>
            <person name="Wu L."/>
            <person name="Ma J."/>
        </authorList>
    </citation>
    <scope>NUCLEOTIDE SEQUENCE [LARGE SCALE GENOMIC DNA]</scope>
    <source>
        <strain evidence="3">KACC 12649</strain>
    </source>
</reference>
<evidence type="ECO:0000256" key="1">
    <source>
        <dbReference type="SAM" id="SignalP"/>
    </source>
</evidence>
<accession>A0ABW0L222</accession>
<comment type="caution">
    <text evidence="2">The sequence shown here is derived from an EMBL/GenBank/DDBJ whole genome shotgun (WGS) entry which is preliminary data.</text>
</comment>
<dbReference type="RefSeq" id="WP_379781917.1">
    <property type="nucleotide sequence ID" value="NZ_JBHSMU010000008.1"/>
</dbReference>